<dbReference type="GO" id="GO:0006412">
    <property type="term" value="P:translation"/>
    <property type="evidence" value="ECO:0007669"/>
    <property type="project" value="InterPro"/>
</dbReference>
<evidence type="ECO:0000256" key="2">
    <source>
        <dbReference type="ARBA" id="ARBA00022980"/>
    </source>
</evidence>
<keyword evidence="3" id="KW-0687">Ribonucleoprotein</keyword>
<dbReference type="InterPro" id="IPR018269">
    <property type="entry name" value="Ribosomal_uS13_CS"/>
</dbReference>
<evidence type="ECO:0000256" key="3">
    <source>
        <dbReference type="ARBA" id="ARBA00023274"/>
    </source>
</evidence>
<dbReference type="eggNOG" id="KOG3311">
    <property type="taxonomic scope" value="Eukaryota"/>
</dbReference>
<dbReference type="InterPro" id="IPR027437">
    <property type="entry name" value="Rbsml_uS13_C"/>
</dbReference>
<dbReference type="InterPro" id="IPR001892">
    <property type="entry name" value="Ribosomal_uS13"/>
</dbReference>
<dbReference type="VEuPathDB" id="FungiDB:BDEG_24324"/>
<dbReference type="STRING" id="403673.A0A177WKI3"/>
<dbReference type="PANTHER" id="PTHR10871:SF1">
    <property type="entry name" value="SMALL RIBOSOMAL SUBUNIT PROTEIN US13M"/>
    <property type="match status" value="1"/>
</dbReference>
<evidence type="ECO:0000256" key="1">
    <source>
        <dbReference type="ARBA" id="ARBA00008080"/>
    </source>
</evidence>
<dbReference type="Pfam" id="PF00416">
    <property type="entry name" value="Ribosomal_S13"/>
    <property type="match status" value="1"/>
</dbReference>
<reference evidence="4 5" key="1">
    <citation type="submission" date="2006-10" db="EMBL/GenBank/DDBJ databases">
        <title>The Genome Sequence of Batrachochytrium dendrobatidis JEL423.</title>
        <authorList>
            <consortium name="The Broad Institute Genome Sequencing Platform"/>
            <person name="Birren B."/>
            <person name="Lander E."/>
            <person name="Galagan J."/>
            <person name="Cuomo C."/>
            <person name="Devon K."/>
            <person name="Jaffe D."/>
            <person name="Butler J."/>
            <person name="Alvarez P."/>
            <person name="Gnerre S."/>
            <person name="Grabherr M."/>
            <person name="Kleber M."/>
            <person name="Mauceli E."/>
            <person name="Brockman W."/>
            <person name="Young S."/>
            <person name="LaButti K."/>
            <person name="Sykes S."/>
            <person name="DeCaprio D."/>
            <person name="Crawford M."/>
            <person name="Koehrsen M."/>
            <person name="Engels R."/>
            <person name="Montgomery P."/>
            <person name="Pearson M."/>
            <person name="Howarth C."/>
            <person name="Larson L."/>
            <person name="White J."/>
            <person name="O'Leary S."/>
            <person name="Kodira C."/>
            <person name="Zeng Q."/>
            <person name="Yandava C."/>
            <person name="Alvarado L."/>
            <person name="Longcore J."/>
            <person name="James T."/>
        </authorList>
    </citation>
    <scope>NUCLEOTIDE SEQUENCE [LARGE SCALE GENOMIC DNA]</scope>
    <source>
        <strain evidence="4 5">JEL423</strain>
    </source>
</reference>
<comment type="similarity">
    <text evidence="1">Belongs to the universal ribosomal protein uS13 family.</text>
</comment>
<protein>
    <submittedName>
        <fullName evidence="4">30S ribosomal protein S13</fullName>
    </submittedName>
</protein>
<dbReference type="PANTHER" id="PTHR10871">
    <property type="entry name" value="30S RIBOSOMAL PROTEIN S13/40S RIBOSOMAL PROTEIN S18"/>
    <property type="match status" value="1"/>
</dbReference>
<dbReference type="Gene3D" id="4.10.910.10">
    <property type="entry name" value="30s ribosomal protein s13, domain 2"/>
    <property type="match status" value="1"/>
</dbReference>
<dbReference type="SUPFAM" id="SSF46946">
    <property type="entry name" value="S13-like H2TH domain"/>
    <property type="match status" value="1"/>
</dbReference>
<proteinExistence type="inferred from homology"/>
<dbReference type="PROSITE" id="PS00646">
    <property type="entry name" value="RIBOSOMAL_S13_1"/>
    <property type="match status" value="1"/>
</dbReference>
<sequence length="162" mass="18175">MLYLLGVNLPDEKLVHIALTSVYGVGRKTGEQICHKLLIHPQCRLKDLPESKVTQLSQLLNTMTIEAELRRQTEENIKSLVDMGTYRGMRHKAGLPVNGQRTRSNASTAKRLNGKFLVRAITTPTPTKTQGRPGAKNRKFSTLARVPSLSDLTRTLVRTFIR</sequence>
<evidence type="ECO:0000313" key="5">
    <source>
        <dbReference type="Proteomes" id="UP000077115"/>
    </source>
</evidence>
<dbReference type="Gene3D" id="1.10.8.50">
    <property type="match status" value="1"/>
</dbReference>
<dbReference type="FunFam" id="1.10.8.50:FF:000001">
    <property type="entry name" value="30S ribosomal protein S13"/>
    <property type="match status" value="1"/>
</dbReference>
<dbReference type="GO" id="GO:0015935">
    <property type="term" value="C:small ribosomal subunit"/>
    <property type="evidence" value="ECO:0007669"/>
    <property type="project" value="TreeGrafter"/>
</dbReference>
<dbReference type="HAMAP" id="MF_01315">
    <property type="entry name" value="Ribosomal_uS13"/>
    <property type="match status" value="1"/>
</dbReference>
<organism evidence="4 5">
    <name type="scientific">Batrachochytrium dendrobatidis (strain JEL423)</name>
    <dbReference type="NCBI Taxonomy" id="403673"/>
    <lineage>
        <taxon>Eukaryota</taxon>
        <taxon>Fungi</taxon>
        <taxon>Fungi incertae sedis</taxon>
        <taxon>Chytridiomycota</taxon>
        <taxon>Chytridiomycota incertae sedis</taxon>
        <taxon>Chytridiomycetes</taxon>
        <taxon>Rhizophydiales</taxon>
        <taxon>Rhizophydiales incertae sedis</taxon>
        <taxon>Batrachochytrium</taxon>
    </lineage>
</organism>
<accession>A0A177WKI3</accession>
<dbReference type="FunFam" id="4.10.910.10:FF:000007">
    <property type="entry name" value="37S ribosomal protein subunit sws2, mitochondrial"/>
    <property type="match status" value="1"/>
</dbReference>
<gene>
    <name evidence="4" type="ORF">BDEG_24324</name>
</gene>
<keyword evidence="2 4" id="KW-0689">Ribosomal protein</keyword>
<dbReference type="Proteomes" id="UP000077115">
    <property type="component" value="Unassembled WGS sequence"/>
</dbReference>
<dbReference type="InterPro" id="IPR010979">
    <property type="entry name" value="Ribosomal_uS13-like_H2TH"/>
</dbReference>
<dbReference type="EMBL" id="DS022304">
    <property type="protein sequence ID" value="OAJ40613.1"/>
    <property type="molecule type" value="Genomic_DNA"/>
</dbReference>
<name>A0A177WKI3_BATDL</name>
<evidence type="ECO:0000313" key="4">
    <source>
        <dbReference type="EMBL" id="OAJ40613.1"/>
    </source>
</evidence>
<dbReference type="PROSITE" id="PS50159">
    <property type="entry name" value="RIBOSOMAL_S13_2"/>
    <property type="match status" value="1"/>
</dbReference>
<dbReference type="AlphaFoldDB" id="A0A177WKI3"/>
<dbReference type="GO" id="GO:0005739">
    <property type="term" value="C:mitochondrion"/>
    <property type="evidence" value="ECO:0007669"/>
    <property type="project" value="TreeGrafter"/>
</dbReference>
<reference evidence="4 5" key="2">
    <citation type="submission" date="2016-05" db="EMBL/GenBank/DDBJ databases">
        <title>Lineage-specific infection strategies underlie the spectrum of fungal disease in amphibians.</title>
        <authorList>
            <person name="Cuomo C.A."/>
            <person name="Farrer R.A."/>
            <person name="James T."/>
            <person name="Longcore J."/>
            <person name="Birren B."/>
        </authorList>
    </citation>
    <scope>NUCLEOTIDE SEQUENCE [LARGE SCALE GENOMIC DNA]</scope>
    <source>
        <strain evidence="4 5">JEL423</strain>
    </source>
</reference>
<dbReference type="GO" id="GO:0003735">
    <property type="term" value="F:structural constituent of ribosome"/>
    <property type="evidence" value="ECO:0007669"/>
    <property type="project" value="InterPro"/>
</dbReference>
<dbReference type="GO" id="GO:0003723">
    <property type="term" value="F:RNA binding"/>
    <property type="evidence" value="ECO:0007669"/>
    <property type="project" value="InterPro"/>
</dbReference>
<dbReference type="OrthoDB" id="525520at2759"/>